<dbReference type="OrthoDB" id="4532483at2"/>
<evidence type="ECO:0008006" key="4">
    <source>
        <dbReference type="Google" id="ProtNLM"/>
    </source>
</evidence>
<dbReference type="InterPro" id="IPR023393">
    <property type="entry name" value="START-like_dom_sf"/>
</dbReference>
<dbReference type="Proteomes" id="UP000198282">
    <property type="component" value="Unassembled WGS sequence"/>
</dbReference>
<evidence type="ECO:0000256" key="1">
    <source>
        <dbReference type="SAM" id="SignalP"/>
    </source>
</evidence>
<protein>
    <recommendedName>
        <fullName evidence="4">Polyketide cyclase / dehydrase and lipid transport</fullName>
    </recommendedName>
</protein>
<reference evidence="2 3" key="1">
    <citation type="submission" date="2017-06" db="EMBL/GenBank/DDBJ databases">
        <authorList>
            <person name="Kim H.J."/>
            <person name="Triplett B.A."/>
        </authorList>
    </citation>
    <scope>NUCLEOTIDE SEQUENCE [LARGE SCALE GENOMIC DNA]</scope>
    <source>
        <strain evidence="2 3">CGMCC 4.2132</strain>
    </source>
</reference>
<dbReference type="SUPFAM" id="SSF55961">
    <property type="entry name" value="Bet v1-like"/>
    <property type="match status" value="1"/>
</dbReference>
<dbReference type="CDD" id="cd07812">
    <property type="entry name" value="SRPBCC"/>
    <property type="match status" value="1"/>
</dbReference>
<keyword evidence="1" id="KW-0732">Signal</keyword>
<dbReference type="EMBL" id="FZOD01000087">
    <property type="protein sequence ID" value="SNT62023.1"/>
    <property type="molecule type" value="Genomic_DNA"/>
</dbReference>
<name>A0A239P5L0_9ACTN</name>
<sequence length="214" mass="24103">MKLLRLLAAQLFAATFVLATLSSPAHADTPEGDAQLALEWQTAWDTYKFYDSTPPPRPGSGRSRAKSSISITINAPIERVFSLYSNINNHVGMHSFLKRVVTHKDWYRNRTRYINFTAVEEIPYEGAIVVSNTHAQQRINRDKFFYETDTWSLPNVVTHQKIVFEKRPGGKTEVTENLTFDADTSLIDFVVANGTASHEVNQTALKQAIESGEL</sequence>
<feature type="signal peptide" evidence="1">
    <location>
        <begin position="1"/>
        <end position="27"/>
    </location>
</feature>
<dbReference type="AlphaFoldDB" id="A0A239P5L0"/>
<dbReference type="RefSeq" id="WP_089213237.1">
    <property type="nucleotide sequence ID" value="NZ_FZOD01000087.1"/>
</dbReference>
<evidence type="ECO:0000313" key="3">
    <source>
        <dbReference type="Proteomes" id="UP000198282"/>
    </source>
</evidence>
<dbReference type="Gene3D" id="3.30.530.20">
    <property type="match status" value="1"/>
</dbReference>
<proteinExistence type="predicted"/>
<keyword evidence="3" id="KW-1185">Reference proteome</keyword>
<organism evidence="2 3">
    <name type="scientific">Streptosporangium subroseum</name>
    <dbReference type="NCBI Taxonomy" id="106412"/>
    <lineage>
        <taxon>Bacteria</taxon>
        <taxon>Bacillati</taxon>
        <taxon>Actinomycetota</taxon>
        <taxon>Actinomycetes</taxon>
        <taxon>Streptosporangiales</taxon>
        <taxon>Streptosporangiaceae</taxon>
        <taxon>Streptosporangium</taxon>
    </lineage>
</organism>
<accession>A0A239P5L0</accession>
<gene>
    <name evidence="2" type="ORF">SAMN05216276_10879</name>
</gene>
<evidence type="ECO:0000313" key="2">
    <source>
        <dbReference type="EMBL" id="SNT62023.1"/>
    </source>
</evidence>
<feature type="chain" id="PRO_5012241220" description="Polyketide cyclase / dehydrase and lipid transport" evidence="1">
    <location>
        <begin position="28"/>
        <end position="214"/>
    </location>
</feature>